<keyword evidence="5" id="KW-0614">Plasmid</keyword>
<evidence type="ECO:0000256" key="1">
    <source>
        <dbReference type="ARBA" id="ARBA00022670"/>
    </source>
</evidence>
<dbReference type="Pfam" id="PF07687">
    <property type="entry name" value="M20_dimer"/>
    <property type="match status" value="1"/>
</dbReference>
<protein>
    <submittedName>
        <fullName evidence="5">Peptidase M20</fullName>
    </submittedName>
</protein>
<dbReference type="GO" id="GO:0008233">
    <property type="term" value="F:peptidase activity"/>
    <property type="evidence" value="ECO:0007669"/>
    <property type="project" value="UniProtKB-KW"/>
</dbReference>
<evidence type="ECO:0000256" key="2">
    <source>
        <dbReference type="ARBA" id="ARBA00022723"/>
    </source>
</evidence>
<proteinExistence type="predicted"/>
<dbReference type="RefSeq" id="WP_025414783.1">
    <property type="nucleotide sequence ID" value="NZ_CP007130.1"/>
</dbReference>
<dbReference type="EMBL" id="CP007130">
    <property type="protein sequence ID" value="AHG93479.1"/>
    <property type="molecule type" value="Genomic_DNA"/>
</dbReference>
<gene>
    <name evidence="5" type="ORF">J421_5944</name>
</gene>
<geneLocation type="plasmid" evidence="5 6">
    <name>2</name>
</geneLocation>
<keyword evidence="3" id="KW-0378">Hydrolase</keyword>
<dbReference type="InterPro" id="IPR051458">
    <property type="entry name" value="Cyt/Met_Dipeptidase"/>
</dbReference>
<keyword evidence="2" id="KW-0479">Metal-binding</keyword>
<dbReference type="OrthoDB" id="9761532at2"/>
<dbReference type="Gene3D" id="3.40.630.10">
    <property type="entry name" value="Zn peptidases"/>
    <property type="match status" value="1"/>
</dbReference>
<dbReference type="KEGG" id="gba:J421_5944"/>
<dbReference type="InParanoid" id="W0RR64"/>
<dbReference type="HOGENOM" id="CLU_029469_2_1_0"/>
<keyword evidence="6" id="KW-1185">Reference proteome</keyword>
<dbReference type="Pfam" id="PF01546">
    <property type="entry name" value="Peptidase_M20"/>
    <property type="match status" value="1"/>
</dbReference>
<dbReference type="GO" id="GO:0006508">
    <property type="term" value="P:proteolysis"/>
    <property type="evidence" value="ECO:0007669"/>
    <property type="project" value="UniProtKB-KW"/>
</dbReference>
<reference evidence="5 6" key="1">
    <citation type="journal article" date="2014" name="Genome Announc.">
        <title>Genome Sequence and Methylome of Soil Bacterium Gemmatirosa kalamazoonensis KBS708T, a Member of the Rarely Cultivated Gemmatimonadetes Phylum.</title>
        <authorList>
            <person name="Debruyn J.M."/>
            <person name="Radosevich M."/>
            <person name="Wommack K.E."/>
            <person name="Polson S.W."/>
            <person name="Hauser L.J."/>
            <person name="Fawaz M.N."/>
            <person name="Korlach J."/>
            <person name="Tsai Y.C."/>
        </authorList>
    </citation>
    <scope>NUCLEOTIDE SEQUENCE [LARGE SCALE GENOMIC DNA]</scope>
    <source>
        <strain evidence="5 6">KBS708</strain>
        <plasmid evidence="6">Plasmid 2</plasmid>
    </source>
</reference>
<dbReference type="Gene3D" id="3.30.70.360">
    <property type="match status" value="1"/>
</dbReference>
<dbReference type="InterPro" id="IPR011650">
    <property type="entry name" value="Peptidase_M20_dimer"/>
</dbReference>
<evidence type="ECO:0000313" key="5">
    <source>
        <dbReference type="EMBL" id="AHG93479.1"/>
    </source>
</evidence>
<dbReference type="Proteomes" id="UP000019151">
    <property type="component" value="Plasmid 2"/>
</dbReference>
<keyword evidence="1" id="KW-0645">Protease</keyword>
<dbReference type="PANTHER" id="PTHR43270:SF4">
    <property type="entry name" value="CARNOSINE DIPEPTIDASE 2, ISOFORM A"/>
    <property type="match status" value="1"/>
</dbReference>
<dbReference type="InterPro" id="IPR002933">
    <property type="entry name" value="Peptidase_M20"/>
</dbReference>
<evidence type="ECO:0000259" key="4">
    <source>
        <dbReference type="Pfam" id="PF07687"/>
    </source>
</evidence>
<dbReference type="InterPro" id="IPR006311">
    <property type="entry name" value="TAT_signal"/>
</dbReference>
<sequence length="508" mass="53989">MERSNSIDRRTFVHGAAAGVAGLALGGLPSPLGAHAAADRDAVIAKIASGHAAALTMLRDWIAFPSIAAENRNYPQGAEYMARLARDAGFANARLVPTSGKPGVFGTLDVGARTWLGLYFMYDVKQFDPAEWSSPPLEGRLVKKEGVGTVIVGRGATNQKGPEVACLAALHAFRAANVKLPVNLVLVAEGEEEIGSPSFRQIVLTPEVQAALHRCVGVVIPLGNQGLDGRVQVNLGAKGVIELELVASGEKWGRGPARDVHSSLAAQVDSPAWHLVQALNTLVKPDGHTPAVEGFFDDVRPIGDAQRRILEDAIPRMSEAETKKALGVTRWIADEAWHDSLVRLVSQPTINIEGLVGGYTGPGGKTILPHRAVAKLDMRLVPDMTAAKTLERVKAHLAKHGFGDLEVNMTGGYDPTETPADSKLVHAMMATYRKNGVDPLLWPRLAGSWPGATFTAPPLNLPAGQFGLGHGAGAHAPDEYWLVESTNPNVVGMDGAAKSFVDFFYELA</sequence>
<feature type="domain" description="Peptidase M20 dimerisation" evidence="4">
    <location>
        <begin position="258"/>
        <end position="401"/>
    </location>
</feature>
<dbReference type="PANTHER" id="PTHR43270">
    <property type="entry name" value="BETA-ALA-HIS DIPEPTIDASE"/>
    <property type="match status" value="1"/>
</dbReference>
<dbReference type="GO" id="GO:0046872">
    <property type="term" value="F:metal ion binding"/>
    <property type="evidence" value="ECO:0007669"/>
    <property type="project" value="UniProtKB-KW"/>
</dbReference>
<dbReference type="PATRIC" id="fig|861299.3.peg.5995"/>
<dbReference type="AlphaFoldDB" id="W0RR64"/>
<evidence type="ECO:0000313" key="6">
    <source>
        <dbReference type="Proteomes" id="UP000019151"/>
    </source>
</evidence>
<dbReference type="eggNOG" id="COG0624">
    <property type="taxonomic scope" value="Bacteria"/>
</dbReference>
<evidence type="ECO:0000256" key="3">
    <source>
        <dbReference type="ARBA" id="ARBA00022801"/>
    </source>
</evidence>
<dbReference type="PROSITE" id="PS51318">
    <property type="entry name" value="TAT"/>
    <property type="match status" value="1"/>
</dbReference>
<dbReference type="SUPFAM" id="SSF53187">
    <property type="entry name" value="Zn-dependent exopeptidases"/>
    <property type="match status" value="1"/>
</dbReference>
<name>W0RR64_9BACT</name>
<accession>W0RR64</accession>
<organism evidence="5 6">
    <name type="scientific">Gemmatirosa kalamazoonensis</name>
    <dbReference type="NCBI Taxonomy" id="861299"/>
    <lineage>
        <taxon>Bacteria</taxon>
        <taxon>Pseudomonadati</taxon>
        <taxon>Gemmatimonadota</taxon>
        <taxon>Gemmatimonadia</taxon>
        <taxon>Gemmatimonadales</taxon>
        <taxon>Gemmatimonadaceae</taxon>
        <taxon>Gemmatirosa</taxon>
    </lineage>
</organism>